<dbReference type="InterPro" id="IPR027417">
    <property type="entry name" value="P-loop_NTPase"/>
</dbReference>
<evidence type="ECO:0000313" key="6">
    <source>
        <dbReference type="Proteomes" id="UP000838878"/>
    </source>
</evidence>
<dbReference type="InterPro" id="IPR002624">
    <property type="entry name" value="DCK/DGK"/>
</dbReference>
<dbReference type="GO" id="GO:0005739">
    <property type="term" value="C:mitochondrion"/>
    <property type="evidence" value="ECO:0007669"/>
    <property type="project" value="TreeGrafter"/>
</dbReference>
<dbReference type="GO" id="GO:0019136">
    <property type="term" value="F:deoxynucleoside kinase activity"/>
    <property type="evidence" value="ECO:0007669"/>
    <property type="project" value="InterPro"/>
</dbReference>
<dbReference type="Gene3D" id="3.40.50.300">
    <property type="entry name" value="P-loop containing nucleotide triphosphate hydrolases"/>
    <property type="match status" value="1"/>
</dbReference>
<keyword evidence="6" id="KW-1185">Reference proteome</keyword>
<dbReference type="Proteomes" id="UP000838878">
    <property type="component" value="Chromosome 4"/>
</dbReference>
<dbReference type="PANTHER" id="PTHR10513:SF24">
    <property type="entry name" value="THYMIDINE KINASE 2, MITOCHONDRIAL"/>
    <property type="match status" value="1"/>
</dbReference>
<evidence type="ECO:0000313" key="5">
    <source>
        <dbReference type="EMBL" id="CAH0724568.1"/>
    </source>
</evidence>
<feature type="binding site" evidence="3">
    <location>
        <begin position="34"/>
        <end position="42"/>
    </location>
    <ligand>
        <name>ATP</name>
        <dbReference type="ChEBI" id="CHEBI:30616"/>
    </ligand>
</feature>
<protein>
    <recommendedName>
        <fullName evidence="4">Deoxynucleoside kinase domain-containing protein</fullName>
    </recommendedName>
</protein>
<keyword evidence="3" id="KW-0067">ATP-binding</keyword>
<proteinExistence type="inferred from homology"/>
<feature type="domain" description="Deoxynucleoside kinase" evidence="4">
    <location>
        <begin position="31"/>
        <end position="227"/>
    </location>
</feature>
<dbReference type="SUPFAM" id="SSF52540">
    <property type="entry name" value="P-loop containing nucleoside triphosphate hydrolases"/>
    <property type="match status" value="1"/>
</dbReference>
<dbReference type="Pfam" id="PF01712">
    <property type="entry name" value="dNK"/>
    <property type="match status" value="1"/>
</dbReference>
<evidence type="ECO:0000256" key="1">
    <source>
        <dbReference type="ARBA" id="ARBA00007420"/>
    </source>
</evidence>
<reference evidence="5" key="1">
    <citation type="submission" date="2021-12" db="EMBL/GenBank/DDBJ databases">
        <authorList>
            <person name="Martin H S."/>
        </authorList>
    </citation>
    <scope>NUCLEOTIDE SEQUENCE</scope>
</reference>
<evidence type="ECO:0000256" key="3">
    <source>
        <dbReference type="PIRSR" id="PIRSR000705-3"/>
    </source>
</evidence>
<sequence>MIIRKIFNIFCKVERLFHKMSASNTKPFTVLVEGNIGSGKTTFLEHFQQFEDITLLTEPVEEWRNLRGWNLLDLMYKDPSKWAMTFQAYVSMTMLDMHRRPTSTPVKLMERSLFSARYCFVEHMMRSGTLHPAQFAVLDEWFRFIQREIPIEADLIVYLKTTPSVVHERIKKRARSEEQCVPLSYIEELHTLHEDWLINRTFAECPAPVLMIDADLDLSKITEEYKKSEHQILRRAVDVIMQSPNKMSPKKPVTGTPIKLVPHIKL</sequence>
<feature type="non-terminal residue" evidence="5">
    <location>
        <position position="266"/>
    </location>
</feature>
<dbReference type="OrthoDB" id="567086at2759"/>
<evidence type="ECO:0000256" key="2">
    <source>
        <dbReference type="PIRSR" id="PIRSR000705-1"/>
    </source>
</evidence>
<accession>A0A8J9VLY5</accession>
<dbReference type="AlphaFoldDB" id="A0A8J9VLY5"/>
<organism evidence="5 6">
    <name type="scientific">Brenthis ino</name>
    <name type="common">lesser marbled fritillary</name>
    <dbReference type="NCBI Taxonomy" id="405034"/>
    <lineage>
        <taxon>Eukaryota</taxon>
        <taxon>Metazoa</taxon>
        <taxon>Ecdysozoa</taxon>
        <taxon>Arthropoda</taxon>
        <taxon>Hexapoda</taxon>
        <taxon>Insecta</taxon>
        <taxon>Pterygota</taxon>
        <taxon>Neoptera</taxon>
        <taxon>Endopterygota</taxon>
        <taxon>Lepidoptera</taxon>
        <taxon>Glossata</taxon>
        <taxon>Ditrysia</taxon>
        <taxon>Papilionoidea</taxon>
        <taxon>Nymphalidae</taxon>
        <taxon>Heliconiinae</taxon>
        <taxon>Argynnini</taxon>
        <taxon>Brenthis</taxon>
    </lineage>
</organism>
<evidence type="ECO:0000259" key="4">
    <source>
        <dbReference type="Pfam" id="PF01712"/>
    </source>
</evidence>
<name>A0A8J9VLY5_9NEOP</name>
<dbReference type="EMBL" id="OV170224">
    <property type="protein sequence ID" value="CAH0724568.1"/>
    <property type="molecule type" value="Genomic_DNA"/>
</dbReference>
<dbReference type="GO" id="GO:0005524">
    <property type="term" value="F:ATP binding"/>
    <property type="evidence" value="ECO:0007669"/>
    <property type="project" value="UniProtKB-KW"/>
</dbReference>
<keyword evidence="3" id="KW-0547">Nucleotide-binding</keyword>
<dbReference type="PIRSF" id="PIRSF000705">
    <property type="entry name" value="DNK"/>
    <property type="match status" value="1"/>
</dbReference>
<feature type="binding site" evidence="3">
    <location>
        <begin position="169"/>
        <end position="173"/>
    </location>
    <ligand>
        <name>ATP</name>
        <dbReference type="ChEBI" id="CHEBI:30616"/>
    </ligand>
</feature>
<feature type="active site" description="Proton acceptor" evidence="2">
    <location>
        <position position="110"/>
    </location>
</feature>
<comment type="similarity">
    <text evidence="1">Belongs to the DCK/DGK family.</text>
</comment>
<dbReference type="CDD" id="cd01673">
    <property type="entry name" value="dNK"/>
    <property type="match status" value="1"/>
</dbReference>
<dbReference type="FunFam" id="3.40.50.300:FF:001571">
    <property type="entry name" value="Deoxynucleoside kinase"/>
    <property type="match status" value="1"/>
</dbReference>
<dbReference type="PANTHER" id="PTHR10513">
    <property type="entry name" value="DEOXYNUCLEOSIDE KINASE"/>
    <property type="match status" value="1"/>
</dbReference>
<dbReference type="InterPro" id="IPR050566">
    <property type="entry name" value="Deoxyribonucleoside_kinase"/>
</dbReference>
<gene>
    <name evidence="5" type="ORF">BINO364_LOCUS10261</name>
</gene>
<dbReference type="InterPro" id="IPR031314">
    <property type="entry name" value="DNK_dom"/>
</dbReference>